<dbReference type="SUPFAM" id="SSF54862">
    <property type="entry name" value="4Fe-4S ferredoxins"/>
    <property type="match status" value="1"/>
</dbReference>
<dbReference type="GO" id="GO:0005506">
    <property type="term" value="F:iron ion binding"/>
    <property type="evidence" value="ECO:0007669"/>
    <property type="project" value="UniProtKB-UniRule"/>
</dbReference>
<keyword evidence="9" id="KW-1185">Reference proteome</keyword>
<evidence type="ECO:0000259" key="7">
    <source>
        <dbReference type="PROSITE" id="PS51379"/>
    </source>
</evidence>
<evidence type="ECO:0000256" key="6">
    <source>
        <dbReference type="RuleBase" id="RU368020"/>
    </source>
</evidence>
<dbReference type="InterPro" id="IPR001080">
    <property type="entry name" value="3Fe4S_ferredoxin"/>
</dbReference>
<dbReference type="Proteomes" id="UP000033423">
    <property type="component" value="Unassembled WGS sequence"/>
</dbReference>
<dbReference type="InterPro" id="IPR051269">
    <property type="entry name" value="Fe-S_cluster_ET"/>
</dbReference>
<comment type="function">
    <text evidence="6">Ferredoxins are iron-sulfur proteins that transfer electrons in a wide variety of metabolic reactions.</text>
</comment>
<dbReference type="PANTHER" id="PTHR36923">
    <property type="entry name" value="FERREDOXIN"/>
    <property type="match status" value="1"/>
</dbReference>
<keyword evidence="2 6" id="KW-0479">Metal-binding</keyword>
<evidence type="ECO:0000313" key="9">
    <source>
        <dbReference type="Proteomes" id="UP000033423"/>
    </source>
</evidence>
<dbReference type="PRINTS" id="PR00352">
    <property type="entry name" value="3FE4SFRDOXIN"/>
</dbReference>
<dbReference type="Pfam" id="PF13370">
    <property type="entry name" value="Fer4_13"/>
    <property type="match status" value="1"/>
</dbReference>
<dbReference type="AlphaFoldDB" id="A0A0F3GSW9"/>
<comment type="caution">
    <text evidence="8">The sequence shown here is derived from an EMBL/GenBank/DDBJ whole genome shotgun (WGS) entry which is preliminary data.</text>
</comment>
<feature type="domain" description="4Fe-4S ferredoxin-type" evidence="7">
    <location>
        <begin position="11"/>
        <end position="39"/>
    </location>
</feature>
<evidence type="ECO:0000256" key="2">
    <source>
        <dbReference type="ARBA" id="ARBA00022723"/>
    </source>
</evidence>
<dbReference type="EMBL" id="LACI01001225">
    <property type="protein sequence ID" value="KJU84927.1"/>
    <property type="molecule type" value="Genomic_DNA"/>
</dbReference>
<keyword evidence="4 6" id="KW-0408">Iron</keyword>
<dbReference type="Gene3D" id="3.30.70.20">
    <property type="match status" value="1"/>
</dbReference>
<accession>A0A0F3GSW9</accession>
<keyword evidence="3 6" id="KW-0249">Electron transport</keyword>
<protein>
    <recommendedName>
        <fullName evidence="6">Ferredoxin</fullName>
    </recommendedName>
</protein>
<evidence type="ECO:0000256" key="4">
    <source>
        <dbReference type="ARBA" id="ARBA00023004"/>
    </source>
</evidence>
<dbReference type="InterPro" id="IPR017896">
    <property type="entry name" value="4Fe4S_Fe-S-bd"/>
</dbReference>
<name>A0A0F3GSW9_9BACT</name>
<evidence type="ECO:0000256" key="5">
    <source>
        <dbReference type="ARBA" id="ARBA00023014"/>
    </source>
</evidence>
<dbReference type="GO" id="GO:0051536">
    <property type="term" value="F:iron-sulfur cluster binding"/>
    <property type="evidence" value="ECO:0007669"/>
    <property type="project" value="UniProtKB-KW"/>
</dbReference>
<dbReference type="PROSITE" id="PS51379">
    <property type="entry name" value="4FE4S_FER_2"/>
    <property type="match status" value="1"/>
</dbReference>
<keyword evidence="1 6" id="KW-0813">Transport</keyword>
<organism evidence="8 9">
    <name type="scientific">Candidatus Magnetobacterium bavaricum</name>
    <dbReference type="NCBI Taxonomy" id="29290"/>
    <lineage>
        <taxon>Bacteria</taxon>
        <taxon>Pseudomonadati</taxon>
        <taxon>Nitrospirota</taxon>
        <taxon>Thermodesulfovibrionia</taxon>
        <taxon>Thermodesulfovibrionales</taxon>
        <taxon>Candidatus Magnetobacteriaceae</taxon>
        <taxon>Candidatus Magnetobacterium</taxon>
    </lineage>
</organism>
<reference evidence="8 9" key="1">
    <citation type="submission" date="2015-02" db="EMBL/GenBank/DDBJ databases">
        <title>Single-cell genomics of uncultivated deep-branching MTB reveals a conserved set of magnetosome genes.</title>
        <authorList>
            <person name="Kolinko S."/>
            <person name="Richter M."/>
            <person name="Glockner F.O."/>
            <person name="Brachmann A."/>
            <person name="Schuler D."/>
        </authorList>
    </citation>
    <scope>NUCLEOTIDE SEQUENCE [LARGE SCALE GENOMIC DNA]</scope>
    <source>
        <strain evidence="8">TM-1</strain>
    </source>
</reference>
<evidence type="ECO:0000256" key="1">
    <source>
        <dbReference type="ARBA" id="ARBA00022448"/>
    </source>
</evidence>
<dbReference type="GO" id="GO:0009055">
    <property type="term" value="F:electron transfer activity"/>
    <property type="evidence" value="ECO:0007669"/>
    <property type="project" value="UniProtKB-UniRule"/>
</dbReference>
<keyword evidence="5 6" id="KW-0411">Iron-sulfur</keyword>
<sequence>MIDKGGFIVMSMPEVDSDLCTGCETCVSLAPDVFEMQGDKAFAYGADKGQSLRDQVQESIDTCPVEAISWK</sequence>
<proteinExistence type="predicted"/>
<evidence type="ECO:0000256" key="3">
    <source>
        <dbReference type="ARBA" id="ARBA00022982"/>
    </source>
</evidence>
<evidence type="ECO:0000313" key="8">
    <source>
        <dbReference type="EMBL" id="KJU84927.1"/>
    </source>
</evidence>
<dbReference type="PANTHER" id="PTHR36923:SF3">
    <property type="entry name" value="FERREDOXIN"/>
    <property type="match status" value="1"/>
</dbReference>
<gene>
    <name evidence="8" type="ORF">MBAV_002875</name>
</gene>